<dbReference type="Proteomes" id="UP000808388">
    <property type="component" value="Unassembled WGS sequence"/>
</dbReference>
<feature type="domain" description="GIY-YIG" evidence="2">
    <location>
        <begin position="1"/>
        <end position="76"/>
    </location>
</feature>
<gene>
    <name evidence="3" type="ORF">HY220_01730</name>
</gene>
<reference evidence="3" key="1">
    <citation type="submission" date="2020-07" db="EMBL/GenBank/DDBJ databases">
        <title>Huge and variable diversity of episymbiotic CPR bacteria and DPANN archaea in groundwater ecosystems.</title>
        <authorList>
            <person name="He C.Y."/>
            <person name="Keren R."/>
            <person name="Whittaker M."/>
            <person name="Farag I.F."/>
            <person name="Doudna J."/>
            <person name="Cate J.H.D."/>
            <person name="Banfield J.F."/>
        </authorList>
    </citation>
    <scope>NUCLEOTIDE SEQUENCE</scope>
    <source>
        <strain evidence="3">NC_groundwater_972_Pr1_S-0.2um_49_27</strain>
    </source>
</reference>
<proteinExistence type="inferred from homology"/>
<dbReference type="CDD" id="cd10456">
    <property type="entry name" value="GIY-YIG_UPF0213"/>
    <property type="match status" value="1"/>
</dbReference>
<evidence type="ECO:0000313" key="3">
    <source>
        <dbReference type="EMBL" id="MBI3627453.1"/>
    </source>
</evidence>
<dbReference type="InterPro" id="IPR050190">
    <property type="entry name" value="UPF0213_domain"/>
</dbReference>
<dbReference type="SMART" id="SM00465">
    <property type="entry name" value="GIYc"/>
    <property type="match status" value="1"/>
</dbReference>
<name>A0A9D6LPU9_9BACT</name>
<dbReference type="PANTHER" id="PTHR34477">
    <property type="entry name" value="UPF0213 PROTEIN YHBQ"/>
    <property type="match status" value="1"/>
</dbReference>
<dbReference type="Gene3D" id="3.40.1440.10">
    <property type="entry name" value="GIY-YIG endonuclease"/>
    <property type="match status" value="1"/>
</dbReference>
<dbReference type="SUPFAM" id="SSF82771">
    <property type="entry name" value="GIY-YIG endonuclease"/>
    <property type="match status" value="1"/>
</dbReference>
<comment type="caution">
    <text evidence="3">The sequence shown here is derived from an EMBL/GenBank/DDBJ whole genome shotgun (WGS) entry which is preliminary data.</text>
</comment>
<organism evidence="3 4">
    <name type="scientific">Candidatus Sungiibacteriota bacterium</name>
    <dbReference type="NCBI Taxonomy" id="2750080"/>
    <lineage>
        <taxon>Bacteria</taxon>
        <taxon>Candidatus Sungiibacteriota</taxon>
    </lineage>
</organism>
<sequence>MWFVYLMICQDKSIYTGITNDLKARFKKHRAGKGGHYTRSHTPIKIIYTERFKTKGKALKRESEIKLWNKKRKLNLIKRPS</sequence>
<accession>A0A9D6LPU9</accession>
<dbReference type="PROSITE" id="PS50164">
    <property type="entry name" value="GIY_YIG"/>
    <property type="match status" value="1"/>
</dbReference>
<dbReference type="PANTHER" id="PTHR34477:SF1">
    <property type="entry name" value="UPF0213 PROTEIN YHBQ"/>
    <property type="match status" value="1"/>
</dbReference>
<dbReference type="InterPro" id="IPR035901">
    <property type="entry name" value="GIY-YIG_endonuc_sf"/>
</dbReference>
<protein>
    <submittedName>
        <fullName evidence="3">GIY-YIG nuclease family protein</fullName>
    </submittedName>
</protein>
<dbReference type="Pfam" id="PF01541">
    <property type="entry name" value="GIY-YIG"/>
    <property type="match status" value="1"/>
</dbReference>
<evidence type="ECO:0000256" key="1">
    <source>
        <dbReference type="ARBA" id="ARBA00007435"/>
    </source>
</evidence>
<dbReference type="InterPro" id="IPR000305">
    <property type="entry name" value="GIY-YIG_endonuc"/>
</dbReference>
<comment type="similarity">
    <text evidence="1">Belongs to the UPF0213 family.</text>
</comment>
<evidence type="ECO:0000259" key="2">
    <source>
        <dbReference type="PROSITE" id="PS50164"/>
    </source>
</evidence>
<dbReference type="AlphaFoldDB" id="A0A9D6LPU9"/>
<evidence type="ECO:0000313" key="4">
    <source>
        <dbReference type="Proteomes" id="UP000808388"/>
    </source>
</evidence>
<dbReference type="EMBL" id="JACQCQ010000007">
    <property type="protein sequence ID" value="MBI3627453.1"/>
    <property type="molecule type" value="Genomic_DNA"/>
</dbReference>